<feature type="transmembrane region" description="Helical" evidence="1">
    <location>
        <begin position="99"/>
        <end position="119"/>
    </location>
</feature>
<proteinExistence type="predicted"/>
<keyword evidence="1" id="KW-1133">Transmembrane helix</keyword>
<sequence>MKINYKQLAMEIAMKTMATIALGYFAVRVFHDFMATKNVVPLLLLVSESITLFLVIFSRFTDTRDFSPIPVIATIMGTFYFFAIVLGGGISLIPKSLSAAILIIGICWQIYAKIYGAVLD</sequence>
<dbReference type="HOGENOM" id="CLU_2045456_0_0_6"/>
<organism evidence="2 3">
    <name type="scientific">Cardiobacterium valvarum F0432</name>
    <dbReference type="NCBI Taxonomy" id="797473"/>
    <lineage>
        <taxon>Bacteria</taxon>
        <taxon>Pseudomonadati</taxon>
        <taxon>Pseudomonadota</taxon>
        <taxon>Gammaproteobacteria</taxon>
        <taxon>Cardiobacteriales</taxon>
        <taxon>Cardiobacteriaceae</taxon>
        <taxon>Cardiobacterium</taxon>
    </lineage>
</organism>
<dbReference type="EMBL" id="AGCM01000023">
    <property type="protein sequence ID" value="EHM55742.1"/>
    <property type="molecule type" value="Genomic_DNA"/>
</dbReference>
<feature type="transmembrane region" description="Helical" evidence="1">
    <location>
        <begin position="69"/>
        <end position="93"/>
    </location>
</feature>
<keyword evidence="1" id="KW-0812">Transmembrane</keyword>
<evidence type="ECO:0000313" key="2">
    <source>
        <dbReference type="EMBL" id="EHM55742.1"/>
    </source>
</evidence>
<dbReference type="RefSeq" id="WP_006984514.1">
    <property type="nucleotide sequence ID" value="NZ_JH417893.1"/>
</dbReference>
<accession>G9ZCL1</accession>
<gene>
    <name evidence="2" type="ORF">HMPREF9080_00488</name>
</gene>
<dbReference type="Proteomes" id="UP000004750">
    <property type="component" value="Unassembled WGS sequence"/>
</dbReference>
<dbReference type="STRING" id="797473.HMPREF9080_00488"/>
<dbReference type="AlphaFoldDB" id="G9ZCL1"/>
<evidence type="ECO:0000313" key="3">
    <source>
        <dbReference type="Proteomes" id="UP000004750"/>
    </source>
</evidence>
<comment type="caution">
    <text evidence="2">The sequence shown here is derived from an EMBL/GenBank/DDBJ whole genome shotgun (WGS) entry which is preliminary data.</text>
</comment>
<protein>
    <submittedName>
        <fullName evidence="2">Uncharacterized protein</fullName>
    </submittedName>
</protein>
<feature type="transmembrane region" description="Helical" evidence="1">
    <location>
        <begin position="12"/>
        <end position="27"/>
    </location>
</feature>
<feature type="transmembrane region" description="Helical" evidence="1">
    <location>
        <begin position="39"/>
        <end position="57"/>
    </location>
</feature>
<reference evidence="2 3" key="1">
    <citation type="submission" date="2011-08" db="EMBL/GenBank/DDBJ databases">
        <authorList>
            <person name="Weinstock G."/>
            <person name="Sodergren E."/>
            <person name="Clifton S."/>
            <person name="Fulton L."/>
            <person name="Fulton B."/>
            <person name="Courtney L."/>
            <person name="Fronick C."/>
            <person name="Harrison M."/>
            <person name="Strong C."/>
            <person name="Farmer C."/>
            <person name="Delahaunty K."/>
            <person name="Markovic C."/>
            <person name="Hall O."/>
            <person name="Minx P."/>
            <person name="Tomlinson C."/>
            <person name="Mitreva M."/>
            <person name="Hou S."/>
            <person name="Chen J."/>
            <person name="Wollam A."/>
            <person name="Pepin K.H."/>
            <person name="Johnson M."/>
            <person name="Bhonagiri V."/>
            <person name="Zhang X."/>
            <person name="Suruliraj S."/>
            <person name="Warren W."/>
            <person name="Chinwalla A."/>
            <person name="Mardis E.R."/>
            <person name="Wilson R.K."/>
        </authorList>
    </citation>
    <scope>NUCLEOTIDE SEQUENCE [LARGE SCALE GENOMIC DNA]</scope>
    <source>
        <strain evidence="2 3">F0432</strain>
    </source>
</reference>
<name>G9ZCL1_9GAMM</name>
<evidence type="ECO:0000256" key="1">
    <source>
        <dbReference type="SAM" id="Phobius"/>
    </source>
</evidence>
<keyword evidence="1" id="KW-0472">Membrane</keyword>